<proteinExistence type="predicted"/>
<evidence type="ECO:0000313" key="3">
    <source>
        <dbReference type="Proteomes" id="UP000789342"/>
    </source>
</evidence>
<dbReference type="EMBL" id="CAJVPV010001662">
    <property type="protein sequence ID" value="CAG8504128.1"/>
    <property type="molecule type" value="Genomic_DNA"/>
</dbReference>
<feature type="chain" id="PRO_5040204570" evidence="1">
    <location>
        <begin position="37"/>
        <end position="490"/>
    </location>
</feature>
<evidence type="ECO:0000256" key="1">
    <source>
        <dbReference type="SAM" id="SignalP"/>
    </source>
</evidence>
<comment type="caution">
    <text evidence="2">The sequence shown here is derived from an EMBL/GenBank/DDBJ whole genome shotgun (WGS) entry which is preliminary data.</text>
</comment>
<feature type="signal peptide" evidence="1">
    <location>
        <begin position="1"/>
        <end position="36"/>
    </location>
</feature>
<dbReference type="AlphaFoldDB" id="A0A9N8ZQD3"/>
<organism evidence="2 3">
    <name type="scientific">Acaulospora morrowiae</name>
    <dbReference type="NCBI Taxonomy" id="94023"/>
    <lineage>
        <taxon>Eukaryota</taxon>
        <taxon>Fungi</taxon>
        <taxon>Fungi incertae sedis</taxon>
        <taxon>Mucoromycota</taxon>
        <taxon>Glomeromycotina</taxon>
        <taxon>Glomeromycetes</taxon>
        <taxon>Diversisporales</taxon>
        <taxon>Acaulosporaceae</taxon>
        <taxon>Acaulospora</taxon>
    </lineage>
</organism>
<keyword evidence="1" id="KW-0732">Signal</keyword>
<sequence length="490" mass="54258">MTFHSLVLQRRPIKPSSLTIFLVFFSSLLFTSPSFQQNVPLGCYEYPDPTNRYHKIPVNCPIIESPTMGDDFFQLQENSDNNMFVIHFVCGAKNPTLCEKVKDTFEIAGSIISSTLTLNTPINVNASFIDFCKTLGKCGNSDLVTLGGATPTRMIPLQDDDGLVRLYPQSLVKQFRFPKHPQFSTFDITATFNSAGGDYWFQGDPIIGPDQQDFLYVVLHELVHGLGFASSWQDYINDTPEALTPDISVISSANSSTLIFNGFFESAFDKYMIDIPTGRRVSAITDQLNEFAGSGTKFSNIQEFYMRFKSSKQYQLALGMMNSSVTPLSLGFLPTGGTKSSDCIILETSLNPYQRGCSVSHVSLQTYNSTCDFLMKYLADRGKDLNTLVASRGNYKSPIGPELLLFFNTLGYASPGYPNPYRPNVIITTNKFNPNVSKNVDPGLQKASTVSYATVTVTITANSAPTKIPEYTTMLLFIFFSSLLFSGVIT</sequence>
<keyword evidence="3" id="KW-1185">Reference proteome</keyword>
<gene>
    <name evidence="2" type="ORF">AMORRO_LOCUS3397</name>
</gene>
<reference evidence="2" key="1">
    <citation type="submission" date="2021-06" db="EMBL/GenBank/DDBJ databases">
        <authorList>
            <person name="Kallberg Y."/>
            <person name="Tangrot J."/>
            <person name="Rosling A."/>
        </authorList>
    </citation>
    <scope>NUCLEOTIDE SEQUENCE</scope>
    <source>
        <strain evidence="2">CL551</strain>
    </source>
</reference>
<evidence type="ECO:0000313" key="2">
    <source>
        <dbReference type="EMBL" id="CAG8504128.1"/>
    </source>
</evidence>
<accession>A0A9N8ZQD3</accession>
<name>A0A9N8ZQD3_9GLOM</name>
<protein>
    <submittedName>
        <fullName evidence="2">5999_t:CDS:1</fullName>
    </submittedName>
</protein>
<dbReference type="Proteomes" id="UP000789342">
    <property type="component" value="Unassembled WGS sequence"/>
</dbReference>
<dbReference type="OrthoDB" id="73465at2759"/>